<feature type="transmembrane region" description="Helical" evidence="10">
    <location>
        <begin position="153"/>
        <end position="174"/>
    </location>
</feature>
<evidence type="ECO:0000256" key="7">
    <source>
        <dbReference type="ARBA" id="ARBA00023136"/>
    </source>
</evidence>
<keyword evidence="7 10" id="KW-0472">Membrane</keyword>
<gene>
    <name evidence="10 11" type="primary">plsY</name>
    <name evidence="11" type="ORF">H9771_08105</name>
</gene>
<evidence type="ECO:0000256" key="5">
    <source>
        <dbReference type="ARBA" id="ARBA00022989"/>
    </source>
</evidence>
<dbReference type="Proteomes" id="UP000824211">
    <property type="component" value="Unassembled WGS sequence"/>
</dbReference>
<evidence type="ECO:0000256" key="10">
    <source>
        <dbReference type="HAMAP-Rule" id="MF_01043"/>
    </source>
</evidence>
<evidence type="ECO:0000256" key="6">
    <source>
        <dbReference type="ARBA" id="ARBA00023098"/>
    </source>
</evidence>
<name>A0A9D2S853_9FIRM</name>
<keyword evidence="6 10" id="KW-0443">Lipid metabolism</keyword>
<dbReference type="PANTHER" id="PTHR30309:SF0">
    <property type="entry name" value="GLYCEROL-3-PHOSPHATE ACYLTRANSFERASE-RELATED"/>
    <property type="match status" value="1"/>
</dbReference>
<dbReference type="GO" id="GO:0043772">
    <property type="term" value="F:acyl-phosphate glycerol-3-phosphate acyltransferase activity"/>
    <property type="evidence" value="ECO:0007669"/>
    <property type="project" value="UniProtKB-UniRule"/>
</dbReference>
<keyword evidence="4 10" id="KW-0812">Transmembrane</keyword>
<comment type="subcellular location">
    <subcellularLocation>
        <location evidence="10">Cell membrane</location>
        <topology evidence="10">Multi-pass membrane protein</topology>
    </subcellularLocation>
</comment>
<evidence type="ECO:0000313" key="12">
    <source>
        <dbReference type="Proteomes" id="UP000824211"/>
    </source>
</evidence>
<dbReference type="AlphaFoldDB" id="A0A9D2S853"/>
<keyword evidence="8 10" id="KW-0594">Phospholipid biosynthesis</keyword>
<keyword evidence="2 10" id="KW-0444">Lipid biosynthesis</keyword>
<evidence type="ECO:0000256" key="3">
    <source>
        <dbReference type="ARBA" id="ARBA00022679"/>
    </source>
</evidence>
<comment type="function">
    <text evidence="10">Catalyzes the transfer of an acyl group from acyl-phosphate (acyl-PO(4)) to glycerol-3-phosphate (G3P) to form lysophosphatidic acid (LPA). This enzyme utilizes acyl-phosphate as fatty acyl donor, but not acyl-CoA or acyl-ACP.</text>
</comment>
<dbReference type="EMBL" id="DWXX01000145">
    <property type="protein sequence ID" value="HJB59594.1"/>
    <property type="molecule type" value="Genomic_DNA"/>
</dbReference>
<accession>A0A9D2S853</accession>
<comment type="catalytic activity">
    <reaction evidence="10">
        <text>an acyl phosphate + sn-glycerol 3-phosphate = a 1-acyl-sn-glycero-3-phosphate + phosphate</text>
        <dbReference type="Rhea" id="RHEA:34075"/>
        <dbReference type="ChEBI" id="CHEBI:43474"/>
        <dbReference type="ChEBI" id="CHEBI:57597"/>
        <dbReference type="ChEBI" id="CHEBI:57970"/>
        <dbReference type="ChEBI" id="CHEBI:59918"/>
        <dbReference type="EC" id="2.3.1.275"/>
    </reaction>
</comment>
<evidence type="ECO:0000256" key="8">
    <source>
        <dbReference type="ARBA" id="ARBA00023209"/>
    </source>
</evidence>
<protein>
    <recommendedName>
        <fullName evidence="10">Glycerol-3-phosphate acyltransferase</fullName>
    </recommendedName>
    <alternativeName>
        <fullName evidence="10">Acyl-PO4 G3P acyltransferase</fullName>
    </alternativeName>
    <alternativeName>
        <fullName evidence="10">Acyl-phosphate--glycerol-3-phosphate acyltransferase</fullName>
    </alternativeName>
    <alternativeName>
        <fullName evidence="10">G3P acyltransferase</fullName>
        <shortName evidence="10">GPAT</shortName>
        <ecNumber evidence="10">2.3.1.275</ecNumber>
    </alternativeName>
    <alternativeName>
        <fullName evidence="10">Lysophosphatidic acid synthase</fullName>
        <shortName evidence="10">LPA synthase</shortName>
    </alternativeName>
</protein>
<dbReference type="PANTHER" id="PTHR30309">
    <property type="entry name" value="INNER MEMBRANE PROTEIN YGIH"/>
    <property type="match status" value="1"/>
</dbReference>
<evidence type="ECO:0000256" key="9">
    <source>
        <dbReference type="ARBA" id="ARBA00023264"/>
    </source>
</evidence>
<keyword evidence="5 10" id="KW-1133">Transmembrane helix</keyword>
<dbReference type="Pfam" id="PF02660">
    <property type="entry name" value="G3P_acyltransf"/>
    <property type="match status" value="1"/>
</dbReference>
<evidence type="ECO:0000313" key="11">
    <source>
        <dbReference type="EMBL" id="HJB59594.1"/>
    </source>
</evidence>
<sequence length="226" mass="23935">MLMDILIVLAVALEAYLLGSVDTGILVSKLVYHDDVRNHGSGAAGMTNMLRTFGKKAAAMTAAGDVCKGILAVCIGRWLFSFSSGGSFSPYLGVYLAGILAVVGHTKPIYFGFKGGKGVLVAGGAILAVQPILFPCLFVLFLACLIPTGMVSLGSMVMAVSYPFLTLGYGLLTGLPARDLAVTTVGAAIMGAMVFYMHRANLQRIREGKEYRFGRKGKQQDNTPKQ</sequence>
<feature type="transmembrane region" description="Helical" evidence="10">
    <location>
        <begin position="119"/>
        <end position="146"/>
    </location>
</feature>
<keyword evidence="1 10" id="KW-1003">Cell membrane</keyword>
<comment type="caution">
    <text evidence="11">The sequence shown here is derived from an EMBL/GenBank/DDBJ whole genome shotgun (WGS) entry which is preliminary data.</text>
</comment>
<comment type="similarity">
    <text evidence="10">Belongs to the PlsY family.</text>
</comment>
<dbReference type="EC" id="2.3.1.275" evidence="10"/>
<comment type="pathway">
    <text evidence="10">Lipid metabolism; phospholipid metabolism.</text>
</comment>
<organism evidence="11 12">
    <name type="scientific">Candidatus Faecalibacterium faecipullorum</name>
    <dbReference type="NCBI Taxonomy" id="2838578"/>
    <lineage>
        <taxon>Bacteria</taxon>
        <taxon>Bacillati</taxon>
        <taxon>Bacillota</taxon>
        <taxon>Clostridia</taxon>
        <taxon>Eubacteriales</taxon>
        <taxon>Oscillospiraceae</taxon>
        <taxon>Faecalibacterium</taxon>
    </lineage>
</organism>
<feature type="transmembrane region" description="Helical" evidence="10">
    <location>
        <begin position="57"/>
        <end position="80"/>
    </location>
</feature>
<evidence type="ECO:0000256" key="1">
    <source>
        <dbReference type="ARBA" id="ARBA00022475"/>
    </source>
</evidence>
<reference evidence="11" key="2">
    <citation type="submission" date="2021-04" db="EMBL/GenBank/DDBJ databases">
        <authorList>
            <person name="Gilroy R."/>
        </authorList>
    </citation>
    <scope>NUCLEOTIDE SEQUENCE</scope>
    <source>
        <strain evidence="11">ChiHjej9B8-13557</strain>
    </source>
</reference>
<dbReference type="GO" id="GO:0005886">
    <property type="term" value="C:plasma membrane"/>
    <property type="evidence" value="ECO:0007669"/>
    <property type="project" value="UniProtKB-SubCell"/>
</dbReference>
<dbReference type="SMART" id="SM01207">
    <property type="entry name" value="G3P_acyltransf"/>
    <property type="match status" value="1"/>
</dbReference>
<evidence type="ECO:0000256" key="4">
    <source>
        <dbReference type="ARBA" id="ARBA00022692"/>
    </source>
</evidence>
<dbReference type="HAMAP" id="MF_01043">
    <property type="entry name" value="PlsY"/>
    <property type="match status" value="1"/>
</dbReference>
<keyword evidence="11" id="KW-0012">Acyltransferase</keyword>
<dbReference type="NCBIfam" id="TIGR00023">
    <property type="entry name" value="glycerol-3-phosphate 1-O-acyltransferase PlsY"/>
    <property type="match status" value="1"/>
</dbReference>
<comment type="subunit">
    <text evidence="10">Probably interacts with PlsX.</text>
</comment>
<dbReference type="InterPro" id="IPR003811">
    <property type="entry name" value="G3P_acylTferase_PlsY"/>
</dbReference>
<proteinExistence type="inferred from homology"/>
<feature type="transmembrane region" description="Helical" evidence="10">
    <location>
        <begin position="180"/>
        <end position="197"/>
    </location>
</feature>
<evidence type="ECO:0000256" key="2">
    <source>
        <dbReference type="ARBA" id="ARBA00022516"/>
    </source>
</evidence>
<dbReference type="GO" id="GO:0008654">
    <property type="term" value="P:phospholipid biosynthetic process"/>
    <property type="evidence" value="ECO:0007669"/>
    <property type="project" value="UniProtKB-UniRule"/>
</dbReference>
<feature type="transmembrane region" description="Helical" evidence="10">
    <location>
        <begin position="92"/>
        <end position="113"/>
    </location>
</feature>
<keyword evidence="3 10" id="KW-0808">Transferase</keyword>
<keyword evidence="9 10" id="KW-1208">Phospholipid metabolism</keyword>
<reference evidence="11" key="1">
    <citation type="journal article" date="2021" name="PeerJ">
        <title>Extensive microbial diversity within the chicken gut microbiome revealed by metagenomics and culture.</title>
        <authorList>
            <person name="Gilroy R."/>
            <person name="Ravi A."/>
            <person name="Getino M."/>
            <person name="Pursley I."/>
            <person name="Horton D.L."/>
            <person name="Alikhan N.F."/>
            <person name="Baker D."/>
            <person name="Gharbi K."/>
            <person name="Hall N."/>
            <person name="Watson M."/>
            <person name="Adriaenssens E.M."/>
            <person name="Foster-Nyarko E."/>
            <person name="Jarju S."/>
            <person name="Secka A."/>
            <person name="Antonio M."/>
            <person name="Oren A."/>
            <person name="Chaudhuri R.R."/>
            <person name="La Ragione R."/>
            <person name="Hildebrand F."/>
            <person name="Pallen M.J."/>
        </authorList>
    </citation>
    <scope>NUCLEOTIDE SEQUENCE</scope>
    <source>
        <strain evidence="11">ChiHjej9B8-13557</strain>
    </source>
</reference>